<proteinExistence type="predicted"/>
<evidence type="ECO:0000313" key="6">
    <source>
        <dbReference type="Proteomes" id="UP001209681"/>
    </source>
</evidence>
<organism evidence="5 6">
    <name type="scientific">Desulfobotulus pelophilus</name>
    <dbReference type="NCBI Taxonomy" id="2823377"/>
    <lineage>
        <taxon>Bacteria</taxon>
        <taxon>Pseudomonadati</taxon>
        <taxon>Thermodesulfobacteriota</taxon>
        <taxon>Desulfobacteria</taxon>
        <taxon>Desulfobacterales</taxon>
        <taxon>Desulfobacteraceae</taxon>
        <taxon>Desulfobotulus</taxon>
    </lineage>
</organism>
<evidence type="ECO:0000256" key="1">
    <source>
        <dbReference type="ARBA" id="ARBA00022723"/>
    </source>
</evidence>
<accession>A0ABT3N7N5</accession>
<dbReference type="InterPro" id="IPR029039">
    <property type="entry name" value="Flavoprotein-like_sf"/>
</dbReference>
<reference evidence="5 6" key="1">
    <citation type="submission" date="2022-11" db="EMBL/GenBank/DDBJ databases">
        <title>Desulfobotulus tamanensis H1 sp. nov. - anaerobic, alkaliphilic, sulphate reducing bacterium isolated from terrestrial mud volcano.</title>
        <authorList>
            <person name="Frolova A."/>
            <person name="Merkel A.Y."/>
            <person name="Slobodkin A.I."/>
        </authorList>
    </citation>
    <scope>NUCLEOTIDE SEQUENCE [LARGE SCALE GENOMIC DNA]</scope>
    <source>
        <strain evidence="5 6">H1</strain>
    </source>
</reference>
<dbReference type="PANTHER" id="PTHR43122:SF1">
    <property type="entry name" value="IRON-SULFUR-BINDING PROTEIN"/>
    <property type="match status" value="1"/>
</dbReference>
<evidence type="ECO:0000259" key="4">
    <source>
        <dbReference type="PROSITE" id="PS51379"/>
    </source>
</evidence>
<name>A0ABT3N7N5_9BACT</name>
<dbReference type="PROSITE" id="PS51379">
    <property type="entry name" value="4FE4S_FER_2"/>
    <property type="match status" value="2"/>
</dbReference>
<sequence length="270" mass="29403">MKIQSVKACFFSPTGTTKALVQAIVRGIHHPTCEFIDMTKPDSRKQNLLTAKDEVLIVAVPVYVGRVPALLNPWLHTIQANQTPTVCVVVYGNRAYEDALSELKDRMIQNGGIPVACAAFIGEHSFSGPDTPIALSRPDAKDLEHAETFGRRISEILRSARHLDLLPEIHVPGKIPSQHPAPLLSVDFIDISHSCSGCGACAEACPAGAIDLQSYSASDKEKCILCCACIKICPEKARTMKHGAIKDIAIRLSDTCKDRKEPELFFSENS</sequence>
<dbReference type="EMBL" id="JAPFPW010000004">
    <property type="protein sequence ID" value="MCW7753469.1"/>
    <property type="molecule type" value="Genomic_DNA"/>
</dbReference>
<keyword evidence="3" id="KW-0411">Iron-sulfur</keyword>
<keyword evidence="6" id="KW-1185">Reference proteome</keyword>
<dbReference type="Gene3D" id="3.40.50.360">
    <property type="match status" value="1"/>
</dbReference>
<dbReference type="Proteomes" id="UP001209681">
    <property type="component" value="Unassembled WGS sequence"/>
</dbReference>
<dbReference type="PROSITE" id="PS00198">
    <property type="entry name" value="4FE4S_FER_1"/>
    <property type="match status" value="1"/>
</dbReference>
<dbReference type="NCBIfam" id="NF038196">
    <property type="entry name" value="ferrodoxin_EFR1"/>
    <property type="match status" value="1"/>
</dbReference>
<keyword evidence="1" id="KW-0479">Metal-binding</keyword>
<dbReference type="InterPro" id="IPR047964">
    <property type="entry name" value="EFR1-like"/>
</dbReference>
<dbReference type="InterPro" id="IPR017900">
    <property type="entry name" value="4Fe4S_Fe_S_CS"/>
</dbReference>
<gene>
    <name evidence="5" type="ORF">OOT00_05640</name>
</gene>
<comment type="caution">
    <text evidence="5">The sequence shown here is derived from an EMBL/GenBank/DDBJ whole genome shotgun (WGS) entry which is preliminary data.</text>
</comment>
<protein>
    <submittedName>
        <fullName evidence="5">EFR1 family ferrodoxin</fullName>
    </submittedName>
</protein>
<dbReference type="Gene3D" id="3.30.70.20">
    <property type="match status" value="1"/>
</dbReference>
<dbReference type="SUPFAM" id="SSF52218">
    <property type="entry name" value="Flavoproteins"/>
    <property type="match status" value="1"/>
</dbReference>
<dbReference type="Pfam" id="PF00037">
    <property type="entry name" value="Fer4"/>
    <property type="match status" value="1"/>
</dbReference>
<evidence type="ECO:0000256" key="3">
    <source>
        <dbReference type="ARBA" id="ARBA00023014"/>
    </source>
</evidence>
<evidence type="ECO:0000313" key="5">
    <source>
        <dbReference type="EMBL" id="MCW7753469.1"/>
    </source>
</evidence>
<evidence type="ECO:0000256" key="2">
    <source>
        <dbReference type="ARBA" id="ARBA00023004"/>
    </source>
</evidence>
<keyword evidence="2" id="KW-0408">Iron</keyword>
<dbReference type="InterPro" id="IPR017896">
    <property type="entry name" value="4Fe4S_Fe-S-bd"/>
</dbReference>
<feature type="domain" description="4Fe-4S ferredoxin-type" evidence="4">
    <location>
        <begin position="219"/>
        <end position="243"/>
    </location>
</feature>
<dbReference type="RefSeq" id="WP_265424336.1">
    <property type="nucleotide sequence ID" value="NZ_JAPFPW010000004.1"/>
</dbReference>
<dbReference type="SUPFAM" id="SSF54862">
    <property type="entry name" value="4Fe-4S ferredoxins"/>
    <property type="match status" value="1"/>
</dbReference>
<feature type="domain" description="4Fe-4S ferredoxin-type" evidence="4">
    <location>
        <begin position="185"/>
        <end position="215"/>
    </location>
</feature>
<dbReference type="PANTHER" id="PTHR43122">
    <property type="entry name" value="FERREDOXIN SUBUNIT OF PYRUVATE:FLAVODOXIN OXIDOREDUCTASE-RELATED"/>
    <property type="match status" value="1"/>
</dbReference>